<reference evidence="2" key="1">
    <citation type="submission" date="2018-06" db="EMBL/GenBank/DDBJ databases">
        <authorList>
            <person name="Zhirakovskaya E."/>
        </authorList>
    </citation>
    <scope>NUCLEOTIDE SEQUENCE</scope>
</reference>
<dbReference type="EMBL" id="UOEU01000183">
    <property type="protein sequence ID" value="VAW31222.1"/>
    <property type="molecule type" value="Genomic_DNA"/>
</dbReference>
<feature type="transmembrane region" description="Helical" evidence="1">
    <location>
        <begin position="20"/>
        <end position="39"/>
    </location>
</feature>
<accession>A0A3B0UXL4</accession>
<dbReference type="AlphaFoldDB" id="A0A3B0UXL4"/>
<keyword evidence="1" id="KW-1133">Transmembrane helix</keyword>
<keyword evidence="1" id="KW-0472">Membrane</keyword>
<keyword evidence="1" id="KW-0812">Transmembrane</keyword>
<sequence>MNQTILSDDLYKPDFPSLGLFSTWFGVLLIGLSAVLQMGPSSQNGYWAQPLVEGLQFLLAALILASLFYLPFRAENGVSNGQHCPWQSTSVR</sequence>
<evidence type="ECO:0000313" key="2">
    <source>
        <dbReference type="EMBL" id="VAW31222.1"/>
    </source>
</evidence>
<feature type="transmembrane region" description="Helical" evidence="1">
    <location>
        <begin position="51"/>
        <end position="70"/>
    </location>
</feature>
<organism evidence="2">
    <name type="scientific">hydrothermal vent metagenome</name>
    <dbReference type="NCBI Taxonomy" id="652676"/>
    <lineage>
        <taxon>unclassified sequences</taxon>
        <taxon>metagenomes</taxon>
        <taxon>ecological metagenomes</taxon>
    </lineage>
</organism>
<name>A0A3B0UXL4_9ZZZZ</name>
<evidence type="ECO:0000256" key="1">
    <source>
        <dbReference type="SAM" id="Phobius"/>
    </source>
</evidence>
<protein>
    <submittedName>
        <fullName evidence="2">Uncharacterized protein</fullName>
    </submittedName>
</protein>
<gene>
    <name evidence="2" type="ORF">MNBD_CHLOROFLEXI01-2654</name>
</gene>
<proteinExistence type="predicted"/>